<evidence type="ECO:0000313" key="2">
    <source>
        <dbReference type="Proteomes" id="UP000271624"/>
    </source>
</evidence>
<sequence length="146" mass="16981">MLAQIQGFGITSPDELAISPAQFIEFMNNASDCLHPIGAIYTSTVQLLRYSFWLAEQKATLPRKEYKELLSELGWEGEEKAYLKVKAAFDTFTPYELAQVEPRTIFQIALNFKKYQSEGVYQVKHNGCLFWEVVYDYRIEEFFARL</sequence>
<dbReference type="AlphaFoldDB" id="A0A3S1CGF5"/>
<accession>A0A3S1CGF5</accession>
<dbReference type="Proteomes" id="UP000271624">
    <property type="component" value="Unassembled WGS sequence"/>
</dbReference>
<comment type="caution">
    <text evidence="1">The sequence shown here is derived from an EMBL/GenBank/DDBJ whole genome shotgun (WGS) entry which is preliminary data.</text>
</comment>
<protein>
    <submittedName>
        <fullName evidence="1">Uncharacterized protein</fullName>
    </submittedName>
</protein>
<reference evidence="1" key="1">
    <citation type="submission" date="2018-12" db="EMBL/GenBank/DDBJ databases">
        <authorList>
            <person name="Will S."/>
            <person name="Neumann-Schaal M."/>
            <person name="Henke P."/>
        </authorList>
    </citation>
    <scope>NUCLEOTIDE SEQUENCE</scope>
    <source>
        <strain evidence="1">PCC 7102</strain>
    </source>
</reference>
<dbReference type="EMBL" id="RSCL01000006">
    <property type="protein sequence ID" value="RUT06755.1"/>
    <property type="molecule type" value="Genomic_DNA"/>
</dbReference>
<gene>
    <name evidence="1" type="ORF">DSM106972_030120</name>
</gene>
<organism evidence="1 2">
    <name type="scientific">Dulcicalothrix desertica PCC 7102</name>
    <dbReference type="NCBI Taxonomy" id="232991"/>
    <lineage>
        <taxon>Bacteria</taxon>
        <taxon>Bacillati</taxon>
        <taxon>Cyanobacteriota</taxon>
        <taxon>Cyanophyceae</taxon>
        <taxon>Nostocales</taxon>
        <taxon>Calotrichaceae</taxon>
        <taxon>Dulcicalothrix</taxon>
    </lineage>
</organism>
<proteinExistence type="predicted"/>
<dbReference type="RefSeq" id="WP_186538513.1">
    <property type="nucleotide sequence ID" value="NZ_RSCL01000006.1"/>
</dbReference>
<evidence type="ECO:0000313" key="1">
    <source>
        <dbReference type="EMBL" id="RUT06755.1"/>
    </source>
</evidence>
<reference evidence="1" key="2">
    <citation type="journal article" date="2019" name="Genome Biol. Evol.">
        <title>Day and night: Metabolic profiles and evolutionary relationships of six axenic non-marine cyanobacteria.</title>
        <authorList>
            <person name="Will S.E."/>
            <person name="Henke P."/>
            <person name="Boedeker C."/>
            <person name="Huang S."/>
            <person name="Brinkmann H."/>
            <person name="Rohde M."/>
            <person name="Jarek M."/>
            <person name="Friedl T."/>
            <person name="Seufert S."/>
            <person name="Schumacher M."/>
            <person name="Overmann J."/>
            <person name="Neumann-Schaal M."/>
            <person name="Petersen J."/>
        </authorList>
    </citation>
    <scope>NUCLEOTIDE SEQUENCE [LARGE SCALE GENOMIC DNA]</scope>
    <source>
        <strain evidence="1">PCC 7102</strain>
    </source>
</reference>
<name>A0A3S1CGF5_9CYAN</name>
<keyword evidence="2" id="KW-1185">Reference proteome</keyword>